<name>A0AAD4ZNG5_PRUDU</name>
<dbReference type="EMBL" id="JAJFAZ020000001">
    <property type="protein sequence ID" value="KAI5351261.1"/>
    <property type="molecule type" value="Genomic_DNA"/>
</dbReference>
<comment type="caution">
    <text evidence="1">The sequence shown here is derived from an EMBL/GenBank/DDBJ whole genome shotgun (WGS) entry which is preliminary data.</text>
</comment>
<dbReference type="AlphaFoldDB" id="A0AAD4ZNG5"/>
<proteinExistence type="predicted"/>
<keyword evidence="2" id="KW-1185">Reference proteome</keyword>
<evidence type="ECO:0000313" key="2">
    <source>
        <dbReference type="Proteomes" id="UP001054821"/>
    </source>
</evidence>
<gene>
    <name evidence="1" type="ORF">L3X38_004152</name>
</gene>
<protein>
    <submittedName>
        <fullName evidence="1">Uncharacterized protein</fullName>
    </submittedName>
</protein>
<reference evidence="1 2" key="1">
    <citation type="journal article" date="2022" name="G3 (Bethesda)">
        <title>Whole-genome sequence and methylome profiling of the almond [Prunus dulcis (Mill.) D.A. Webb] cultivar 'Nonpareil'.</title>
        <authorList>
            <person name="D'Amico-Willman K.M."/>
            <person name="Ouma W.Z."/>
            <person name="Meulia T."/>
            <person name="Sideli G.M."/>
            <person name="Gradziel T.M."/>
            <person name="Fresnedo-Ramirez J."/>
        </authorList>
    </citation>
    <scope>NUCLEOTIDE SEQUENCE [LARGE SCALE GENOMIC DNA]</scope>
    <source>
        <strain evidence="1">Clone GOH B32 T37-40</strain>
    </source>
</reference>
<sequence>MVKGINAQVIENPSMTSNLGRQAVQAGEVVVTSIIAAGDLELSFGDEEDDMRLWQNQELRQLLLPERTKEKRQNCIMSIG</sequence>
<accession>A0AAD4ZNG5</accession>
<dbReference type="Proteomes" id="UP001054821">
    <property type="component" value="Chromosome 1"/>
</dbReference>
<evidence type="ECO:0000313" key="1">
    <source>
        <dbReference type="EMBL" id="KAI5351261.1"/>
    </source>
</evidence>
<organism evidence="1 2">
    <name type="scientific">Prunus dulcis</name>
    <name type="common">Almond</name>
    <name type="synonym">Amygdalus dulcis</name>
    <dbReference type="NCBI Taxonomy" id="3755"/>
    <lineage>
        <taxon>Eukaryota</taxon>
        <taxon>Viridiplantae</taxon>
        <taxon>Streptophyta</taxon>
        <taxon>Embryophyta</taxon>
        <taxon>Tracheophyta</taxon>
        <taxon>Spermatophyta</taxon>
        <taxon>Magnoliopsida</taxon>
        <taxon>eudicotyledons</taxon>
        <taxon>Gunneridae</taxon>
        <taxon>Pentapetalae</taxon>
        <taxon>rosids</taxon>
        <taxon>fabids</taxon>
        <taxon>Rosales</taxon>
        <taxon>Rosaceae</taxon>
        <taxon>Amygdaloideae</taxon>
        <taxon>Amygdaleae</taxon>
        <taxon>Prunus</taxon>
    </lineage>
</organism>